<gene>
    <name evidence="2" type="ORF">HKD39_14075</name>
</gene>
<accession>A0A849AED4</accession>
<feature type="compositionally biased region" description="Low complexity" evidence="1">
    <location>
        <begin position="88"/>
        <end position="98"/>
    </location>
</feature>
<feature type="region of interest" description="Disordered" evidence="1">
    <location>
        <begin position="159"/>
        <end position="181"/>
    </location>
</feature>
<protein>
    <submittedName>
        <fullName evidence="2">Uncharacterized protein</fullName>
    </submittedName>
</protein>
<feature type="region of interest" description="Disordered" evidence="1">
    <location>
        <begin position="1"/>
        <end position="21"/>
    </location>
</feature>
<evidence type="ECO:0000313" key="2">
    <source>
        <dbReference type="EMBL" id="NNG36820.1"/>
    </source>
</evidence>
<comment type="caution">
    <text evidence="2">The sequence shown here is derived from an EMBL/GenBank/DDBJ whole genome shotgun (WGS) entry which is preliminary data.</text>
</comment>
<feature type="compositionally biased region" description="Gly residues" evidence="1">
    <location>
        <begin position="77"/>
        <end position="87"/>
    </location>
</feature>
<sequence>MSGARTSGAPASGARSSGPSRRVTALVLGLPVLLVAGCTSDSGEAQSASTPGTAVTGATGGPRPAPERQVPPRPTRGPGGSGPGGSGPATSGAPASSAGGAGQELGSPPCVKLPAIAAATLKPVTDSPSGDKSESLKFGGRVSWDGKLTVSVAAPTKEYTPTAQEKQDAVRQFSAEGKESDKKITPAYRLLPVTVANNTGEAYDATRVLSGSLYSGLETGDTLGAVQGAWLGERPESLVLADGEQTTLELPIAVADGRSIQFLPEPWGSSSDATFSTQGTIDTASYSKPDDEKGVAAAAFGKPAEANGVTVVATAPAPYRPSPASGAVTAKGAMAGSVTLTNTNDEPVDLRRVQVNPVVGTAACGVISDPALGTGLGPQLLAPKASATVPYAFSAADPAAGDVRLTLTVPEAGPDPDMSDNAQVFFSGKPGSEPPAPADPAKTAAAVIPVAKGTSSGMTFGKPVRWQDATQATVAVSAPKPLPKDVVKREGSVVAEPGARAVTVTLTLQGTGAKTMESDPGVLVVGDGKVAAVSDVDTESGEGSVQWTGTFYVPGADKPTVVLAPPGREPVWAAGSNPGELEIGVVPPAPGPALSTTLDKPVELPGGLSMQVFAPKPDAQESSDAATGSADDEPSASSPRALGQIRLTNTSDKAVPIAPQVILVDGDGRQLSQRSTHSSGEAGALVDAASPLPPGATLTTPYYVPPGARPVLATPGGASGWVRLQD</sequence>
<feature type="region of interest" description="Disordered" evidence="1">
    <location>
        <begin position="669"/>
        <end position="693"/>
    </location>
</feature>
<organism evidence="2 3">
    <name type="scientific">Nakamurella aerolata</name>
    <dbReference type="NCBI Taxonomy" id="1656892"/>
    <lineage>
        <taxon>Bacteria</taxon>
        <taxon>Bacillati</taxon>
        <taxon>Actinomycetota</taxon>
        <taxon>Actinomycetes</taxon>
        <taxon>Nakamurellales</taxon>
        <taxon>Nakamurellaceae</taxon>
        <taxon>Nakamurella</taxon>
    </lineage>
</organism>
<keyword evidence="3" id="KW-1185">Reference proteome</keyword>
<dbReference type="EMBL" id="JABEND010000008">
    <property type="protein sequence ID" value="NNG36820.1"/>
    <property type="molecule type" value="Genomic_DNA"/>
</dbReference>
<dbReference type="AlphaFoldDB" id="A0A849AED4"/>
<name>A0A849AED4_9ACTN</name>
<feature type="region of interest" description="Disordered" evidence="1">
    <location>
        <begin position="40"/>
        <end position="140"/>
    </location>
</feature>
<evidence type="ECO:0000256" key="1">
    <source>
        <dbReference type="SAM" id="MobiDB-lite"/>
    </source>
</evidence>
<reference evidence="2 3" key="1">
    <citation type="submission" date="2020-05" db="EMBL/GenBank/DDBJ databases">
        <title>Nakamurella sp. DB0629 isolated from air conditioner.</title>
        <authorList>
            <person name="Kim D.H."/>
            <person name="Kim D.-U."/>
        </authorList>
    </citation>
    <scope>NUCLEOTIDE SEQUENCE [LARGE SCALE GENOMIC DNA]</scope>
    <source>
        <strain evidence="2 3">DB0629</strain>
    </source>
</reference>
<feature type="compositionally biased region" description="Polar residues" evidence="1">
    <location>
        <begin position="670"/>
        <end position="679"/>
    </location>
</feature>
<dbReference type="Proteomes" id="UP000562984">
    <property type="component" value="Unassembled WGS sequence"/>
</dbReference>
<evidence type="ECO:0000313" key="3">
    <source>
        <dbReference type="Proteomes" id="UP000562984"/>
    </source>
</evidence>
<proteinExistence type="predicted"/>
<feature type="compositionally biased region" description="Low complexity" evidence="1">
    <location>
        <begin position="48"/>
        <end position="57"/>
    </location>
</feature>
<dbReference type="RefSeq" id="WP_171200511.1">
    <property type="nucleotide sequence ID" value="NZ_JABEND010000008.1"/>
</dbReference>
<feature type="region of interest" description="Disordered" evidence="1">
    <location>
        <begin position="586"/>
        <end position="640"/>
    </location>
</feature>